<evidence type="ECO:0008006" key="9">
    <source>
        <dbReference type="Google" id="ProtNLM"/>
    </source>
</evidence>
<evidence type="ECO:0000313" key="7">
    <source>
        <dbReference type="EMBL" id="ADK86257.1"/>
    </source>
</evidence>
<feature type="transmembrane region" description="Helical" evidence="6">
    <location>
        <begin position="205"/>
        <end position="228"/>
    </location>
</feature>
<dbReference type="HOGENOM" id="CLU_074749_0_0_7"/>
<feature type="transmembrane region" description="Helical" evidence="6">
    <location>
        <begin position="234"/>
        <end position="255"/>
    </location>
</feature>
<dbReference type="RefSeq" id="WP_013259695.1">
    <property type="nucleotide sequence ID" value="NC_014365.1"/>
</dbReference>
<evidence type="ECO:0000256" key="2">
    <source>
        <dbReference type="ARBA" id="ARBA00022475"/>
    </source>
</evidence>
<dbReference type="InterPro" id="IPR022791">
    <property type="entry name" value="L-PG_synthase/AglD"/>
</dbReference>
<name>E1QKP8_DESB2</name>
<feature type="transmembrane region" description="Helical" evidence="6">
    <location>
        <begin position="35"/>
        <end position="58"/>
    </location>
</feature>
<dbReference type="Pfam" id="PF03706">
    <property type="entry name" value="LPG_synthase_TM"/>
    <property type="match status" value="1"/>
</dbReference>
<evidence type="ECO:0000256" key="5">
    <source>
        <dbReference type="ARBA" id="ARBA00023136"/>
    </source>
</evidence>
<keyword evidence="4 6" id="KW-1133">Transmembrane helix</keyword>
<keyword evidence="2" id="KW-1003">Cell membrane</keyword>
<evidence type="ECO:0000256" key="4">
    <source>
        <dbReference type="ARBA" id="ARBA00022989"/>
    </source>
</evidence>
<dbReference type="eggNOG" id="COG0392">
    <property type="taxonomic scope" value="Bacteria"/>
</dbReference>
<keyword evidence="3 6" id="KW-0812">Transmembrane</keyword>
<dbReference type="AlphaFoldDB" id="E1QKP8"/>
<keyword evidence="5 6" id="KW-0472">Membrane</keyword>
<evidence type="ECO:0000256" key="1">
    <source>
        <dbReference type="ARBA" id="ARBA00004651"/>
    </source>
</evidence>
<comment type="subcellular location">
    <subcellularLocation>
        <location evidence="1">Cell membrane</location>
        <topology evidence="1">Multi-pass membrane protein</topology>
    </subcellularLocation>
</comment>
<dbReference type="STRING" id="644282.Deba_2904"/>
<sequence length="318" mass="33636">MKRLIAIVISLGLLAAIYSLIDLDAFIAVVLHCRGGLLLVGLAMVAPITVFTAWRFLLLVPRWANVGLGEALKLVLAASTLNMVLPSKIGDLSKAYFMRNKGHMTGPAALSVVLFEKLCDVLSLLSWCLVGLLVLQSADAVVRGLGVAAACLWVIGLSLLVSRRLAGLFFGLARLIPWAKAREFIGRTEQSWSVMQRQLAASPAAGLRVALASLALWLMHLLQIWLFILALNAQVGLVVSFSLTALAIFAGLLPFSFAGVGARDAALIYLYAGYFSPAVGAALGLLCTMRYVMPALAGLPFIAAYMRAAPGGSPSAGA</sequence>
<evidence type="ECO:0000256" key="3">
    <source>
        <dbReference type="ARBA" id="ARBA00022692"/>
    </source>
</evidence>
<dbReference type="EMBL" id="CP002085">
    <property type="protein sequence ID" value="ADK86257.1"/>
    <property type="molecule type" value="Genomic_DNA"/>
</dbReference>
<dbReference type="PANTHER" id="PTHR39087:SF2">
    <property type="entry name" value="UPF0104 MEMBRANE PROTEIN MJ1595"/>
    <property type="match status" value="1"/>
</dbReference>
<keyword evidence="8" id="KW-1185">Reference proteome</keyword>
<dbReference type="Proteomes" id="UP000009047">
    <property type="component" value="Chromosome"/>
</dbReference>
<feature type="transmembrane region" description="Helical" evidence="6">
    <location>
        <begin position="108"/>
        <end position="134"/>
    </location>
</feature>
<dbReference type="GO" id="GO:0005886">
    <property type="term" value="C:plasma membrane"/>
    <property type="evidence" value="ECO:0007669"/>
    <property type="project" value="UniProtKB-SubCell"/>
</dbReference>
<dbReference type="PANTHER" id="PTHR39087">
    <property type="entry name" value="UPF0104 MEMBRANE PROTEIN MJ1595"/>
    <property type="match status" value="1"/>
</dbReference>
<gene>
    <name evidence="7" type="ordered locus">Deba_2904</name>
</gene>
<organism evidence="7 8">
    <name type="scientific">Desulfarculus baarsii (strain ATCC 33931 / DSM 2075 / LMG 7858 / VKM B-1802 / 2st14)</name>
    <dbReference type="NCBI Taxonomy" id="644282"/>
    <lineage>
        <taxon>Bacteria</taxon>
        <taxon>Pseudomonadati</taxon>
        <taxon>Thermodesulfobacteriota</taxon>
        <taxon>Desulfarculia</taxon>
        <taxon>Desulfarculales</taxon>
        <taxon>Desulfarculaceae</taxon>
        <taxon>Desulfarculus</taxon>
    </lineage>
</organism>
<evidence type="ECO:0000256" key="6">
    <source>
        <dbReference type="SAM" id="Phobius"/>
    </source>
</evidence>
<dbReference type="OrthoDB" id="8111405at2"/>
<dbReference type="KEGG" id="dbr:Deba_2904"/>
<feature type="transmembrane region" description="Helical" evidence="6">
    <location>
        <begin position="140"/>
        <end position="161"/>
    </location>
</feature>
<accession>E1QKP8</accession>
<reference evidence="7 8" key="1">
    <citation type="journal article" date="2010" name="Stand. Genomic Sci.">
        <title>Complete genome sequence of Desulfarculus baarsii type strain (2st14).</title>
        <authorList>
            <person name="Sun H."/>
            <person name="Spring S."/>
            <person name="Lapidus A."/>
            <person name="Davenport K."/>
            <person name="Del Rio T.G."/>
            <person name="Tice H."/>
            <person name="Nolan M."/>
            <person name="Copeland A."/>
            <person name="Cheng J.F."/>
            <person name="Lucas S."/>
            <person name="Tapia R."/>
            <person name="Goodwin L."/>
            <person name="Pitluck S."/>
            <person name="Ivanova N."/>
            <person name="Pagani I."/>
            <person name="Mavromatis K."/>
            <person name="Ovchinnikova G."/>
            <person name="Pati A."/>
            <person name="Chen A."/>
            <person name="Palaniappan K."/>
            <person name="Hauser L."/>
            <person name="Chang Y.J."/>
            <person name="Jeffries C.D."/>
            <person name="Detter J.C."/>
            <person name="Han C."/>
            <person name="Rohde M."/>
            <person name="Brambilla E."/>
            <person name="Goker M."/>
            <person name="Woyke T."/>
            <person name="Bristow J."/>
            <person name="Eisen J.A."/>
            <person name="Markowitz V."/>
            <person name="Hugenholtz P."/>
            <person name="Kyrpides N.C."/>
            <person name="Klenk H.P."/>
            <person name="Land M."/>
        </authorList>
    </citation>
    <scope>NUCLEOTIDE SEQUENCE [LARGE SCALE GENOMIC DNA]</scope>
    <source>
        <strain evidence="8">ATCC 33931 / DSM 2075 / LMG 7858 / VKM B-1802 / 2st14</strain>
    </source>
</reference>
<feature type="transmembrane region" description="Helical" evidence="6">
    <location>
        <begin position="267"/>
        <end position="292"/>
    </location>
</feature>
<proteinExistence type="predicted"/>
<evidence type="ECO:0000313" key="8">
    <source>
        <dbReference type="Proteomes" id="UP000009047"/>
    </source>
</evidence>
<protein>
    <recommendedName>
        <fullName evidence="9">Lysylphosphatidylglycerol synthetase/UPF0104</fullName>
    </recommendedName>
</protein>